<evidence type="ECO:0000313" key="6">
    <source>
        <dbReference type="EMBL" id="SVE60706.1"/>
    </source>
</evidence>
<dbReference type="PROSITE" id="PS51892">
    <property type="entry name" value="SUBTILASE"/>
    <property type="match status" value="1"/>
</dbReference>
<sequence length="229" mass="24257">TGLNGSGQKIAVGDSGLDDDHGDFTGRIAGLTSVTPGDSSTADLSDGHGTHVACTVMGDGFRSSGTYQGIAPEAQVYFQAMEDDDTGHLYSYGINSMLNSAYNNGARLHTNSWGAGSGSGSYSTQSEDADDRTSTWDQYWSYDGMTVLFAAGNERNDGISPPGTAKNVITIGGHKNRYSGAPDEMYYWSSRGPTDDGRIKPDLVAPGDYVRSCKSQEADSAQGSWSNNW</sequence>
<dbReference type="AlphaFoldDB" id="A0A383EUW4"/>
<feature type="non-terminal residue" evidence="6">
    <location>
        <position position="229"/>
    </location>
</feature>
<dbReference type="GO" id="GO:0006508">
    <property type="term" value="P:proteolysis"/>
    <property type="evidence" value="ECO:0007669"/>
    <property type="project" value="UniProtKB-KW"/>
</dbReference>
<name>A0A383EUW4_9ZZZZ</name>
<dbReference type="SUPFAM" id="SSF52743">
    <property type="entry name" value="Subtilisin-like"/>
    <property type="match status" value="1"/>
</dbReference>
<evidence type="ECO:0000256" key="2">
    <source>
        <dbReference type="ARBA" id="ARBA00022670"/>
    </source>
</evidence>
<evidence type="ECO:0000256" key="1">
    <source>
        <dbReference type="ARBA" id="ARBA00011073"/>
    </source>
</evidence>
<dbReference type="InterPro" id="IPR051048">
    <property type="entry name" value="Peptidase_S8/S53_subtilisin"/>
</dbReference>
<dbReference type="GO" id="GO:0004252">
    <property type="term" value="F:serine-type endopeptidase activity"/>
    <property type="evidence" value="ECO:0007669"/>
    <property type="project" value="InterPro"/>
</dbReference>
<keyword evidence="3" id="KW-0378">Hydrolase</keyword>
<reference evidence="6" key="1">
    <citation type="submission" date="2018-05" db="EMBL/GenBank/DDBJ databases">
        <authorList>
            <person name="Lanie J.A."/>
            <person name="Ng W.-L."/>
            <person name="Kazmierczak K.M."/>
            <person name="Andrzejewski T.M."/>
            <person name="Davidsen T.M."/>
            <person name="Wayne K.J."/>
            <person name="Tettelin H."/>
            <person name="Glass J.I."/>
            <person name="Rusch D."/>
            <person name="Podicherti R."/>
            <person name="Tsui H.-C.T."/>
            <person name="Winkler M.E."/>
        </authorList>
    </citation>
    <scope>NUCLEOTIDE SEQUENCE</scope>
</reference>
<dbReference type="Gene3D" id="3.40.50.200">
    <property type="entry name" value="Peptidase S8/S53 domain"/>
    <property type="match status" value="1"/>
</dbReference>
<evidence type="ECO:0000259" key="5">
    <source>
        <dbReference type="Pfam" id="PF00082"/>
    </source>
</evidence>
<dbReference type="InterPro" id="IPR015500">
    <property type="entry name" value="Peptidase_S8_subtilisin-rel"/>
</dbReference>
<comment type="similarity">
    <text evidence="1">Belongs to the peptidase S8 family.</text>
</comment>
<feature type="non-terminal residue" evidence="6">
    <location>
        <position position="1"/>
    </location>
</feature>
<organism evidence="6">
    <name type="scientific">marine metagenome</name>
    <dbReference type="NCBI Taxonomy" id="408172"/>
    <lineage>
        <taxon>unclassified sequences</taxon>
        <taxon>metagenomes</taxon>
        <taxon>ecological metagenomes</taxon>
    </lineage>
</organism>
<evidence type="ECO:0000256" key="3">
    <source>
        <dbReference type="ARBA" id="ARBA00022801"/>
    </source>
</evidence>
<dbReference type="Pfam" id="PF00082">
    <property type="entry name" value="Peptidase_S8"/>
    <property type="match status" value="1"/>
</dbReference>
<accession>A0A383EUW4</accession>
<dbReference type="InterPro" id="IPR000209">
    <property type="entry name" value="Peptidase_S8/S53_dom"/>
</dbReference>
<proteinExistence type="inferred from homology"/>
<evidence type="ECO:0000256" key="4">
    <source>
        <dbReference type="ARBA" id="ARBA00022825"/>
    </source>
</evidence>
<protein>
    <recommendedName>
        <fullName evidence="5">Peptidase S8/S53 domain-containing protein</fullName>
    </recommendedName>
</protein>
<dbReference type="EMBL" id="UINC01229117">
    <property type="protein sequence ID" value="SVE60706.1"/>
    <property type="molecule type" value="Genomic_DNA"/>
</dbReference>
<gene>
    <name evidence="6" type="ORF">METZ01_LOCUS513560</name>
</gene>
<keyword evidence="2" id="KW-0645">Protease</keyword>
<feature type="domain" description="Peptidase S8/S53" evidence="5">
    <location>
        <begin position="5"/>
        <end position="220"/>
    </location>
</feature>
<dbReference type="PANTHER" id="PTHR43399:SF4">
    <property type="entry name" value="CELL WALL-ASSOCIATED PROTEASE"/>
    <property type="match status" value="1"/>
</dbReference>
<dbReference type="InterPro" id="IPR036852">
    <property type="entry name" value="Peptidase_S8/S53_dom_sf"/>
</dbReference>
<dbReference type="PRINTS" id="PR00723">
    <property type="entry name" value="SUBTILISIN"/>
</dbReference>
<keyword evidence="4" id="KW-0720">Serine protease</keyword>
<dbReference type="PANTHER" id="PTHR43399">
    <property type="entry name" value="SUBTILISIN-RELATED"/>
    <property type="match status" value="1"/>
</dbReference>